<protein>
    <submittedName>
        <fullName evidence="1">Uncharacterized protein</fullName>
    </submittedName>
</protein>
<gene>
    <name evidence="1" type="ORF">THAOC_26324</name>
</gene>
<feature type="non-terminal residue" evidence="1">
    <location>
        <position position="1"/>
    </location>
</feature>
<proteinExistence type="predicted"/>
<keyword evidence="2" id="KW-1185">Reference proteome</keyword>
<name>K0RP99_THAOC</name>
<comment type="caution">
    <text evidence="1">The sequence shown here is derived from an EMBL/GenBank/DDBJ whole genome shotgun (WGS) entry which is preliminary data.</text>
</comment>
<organism evidence="1 2">
    <name type="scientific">Thalassiosira oceanica</name>
    <name type="common">Marine diatom</name>
    <dbReference type="NCBI Taxonomy" id="159749"/>
    <lineage>
        <taxon>Eukaryota</taxon>
        <taxon>Sar</taxon>
        <taxon>Stramenopiles</taxon>
        <taxon>Ochrophyta</taxon>
        <taxon>Bacillariophyta</taxon>
        <taxon>Coscinodiscophyceae</taxon>
        <taxon>Thalassiosirophycidae</taxon>
        <taxon>Thalassiosirales</taxon>
        <taxon>Thalassiosiraceae</taxon>
        <taxon>Thalassiosira</taxon>
    </lineage>
</organism>
<dbReference type="EMBL" id="AGNL01036340">
    <property type="protein sequence ID" value="EJK54114.1"/>
    <property type="molecule type" value="Genomic_DNA"/>
</dbReference>
<reference evidence="1 2" key="1">
    <citation type="journal article" date="2012" name="Genome Biol.">
        <title>Genome and low-iron response of an oceanic diatom adapted to chronic iron limitation.</title>
        <authorList>
            <person name="Lommer M."/>
            <person name="Specht M."/>
            <person name="Roy A.S."/>
            <person name="Kraemer L."/>
            <person name="Andreson R."/>
            <person name="Gutowska M.A."/>
            <person name="Wolf J."/>
            <person name="Bergner S.V."/>
            <person name="Schilhabel M.B."/>
            <person name="Klostermeier U.C."/>
            <person name="Beiko R.G."/>
            <person name="Rosenstiel P."/>
            <person name="Hippler M."/>
            <person name="Laroche J."/>
        </authorList>
    </citation>
    <scope>NUCLEOTIDE SEQUENCE [LARGE SCALE GENOMIC DNA]</scope>
    <source>
        <strain evidence="1 2">CCMP1005</strain>
    </source>
</reference>
<accession>K0RP99</accession>
<dbReference type="Proteomes" id="UP000266841">
    <property type="component" value="Unassembled WGS sequence"/>
</dbReference>
<evidence type="ECO:0000313" key="1">
    <source>
        <dbReference type="EMBL" id="EJK54114.1"/>
    </source>
</evidence>
<evidence type="ECO:0000313" key="2">
    <source>
        <dbReference type="Proteomes" id="UP000266841"/>
    </source>
</evidence>
<dbReference type="AlphaFoldDB" id="K0RP99"/>
<sequence>WVSAVTTEVRVASSRKATSLVCKEIGYVIYEDGGWHCAKSRLSVPAPARWPLARCAAAGKSTCACSSTSSTSSHLARWCWLKKAQMRSAARRFFNEPNAVAFDLAVGGGGQLCAVSQPNDGASFNEPSNGAFDLAVGRVQLCAISQRVDRSKRQQGASFDEPNSVAYDLAVSRGQLCAISHRLDRAKRKQHAKRTSLELA</sequence>